<feature type="region of interest" description="Disordered" evidence="1">
    <location>
        <begin position="463"/>
        <end position="582"/>
    </location>
</feature>
<reference evidence="3" key="1">
    <citation type="submission" date="2018-02" db="EMBL/GenBank/DDBJ databases">
        <authorList>
            <person name="Cohen D.B."/>
            <person name="Kent A.D."/>
        </authorList>
    </citation>
    <scope>NUCLEOTIDE SEQUENCE</scope>
</reference>
<keyword evidence="2" id="KW-1133">Transmembrane helix</keyword>
<evidence type="ECO:0008006" key="4">
    <source>
        <dbReference type="Google" id="ProtNLM"/>
    </source>
</evidence>
<feature type="compositionally biased region" description="Basic residues" evidence="1">
    <location>
        <begin position="534"/>
        <end position="546"/>
    </location>
</feature>
<name>A0A2N9E8C4_FAGSY</name>
<protein>
    <recommendedName>
        <fullName evidence="4">Aminotransferase-like plant mobile domain-containing protein</fullName>
    </recommendedName>
</protein>
<dbReference type="InterPro" id="IPR044824">
    <property type="entry name" value="MAIN-like"/>
</dbReference>
<feature type="compositionally biased region" description="Low complexity" evidence="1">
    <location>
        <begin position="559"/>
        <end position="574"/>
    </location>
</feature>
<dbReference type="PANTHER" id="PTHR46033:SF80">
    <property type="entry name" value="PROTEIN MAIN-LIKE 2-LIKE"/>
    <property type="match status" value="1"/>
</dbReference>
<evidence type="ECO:0000256" key="1">
    <source>
        <dbReference type="SAM" id="MobiDB-lite"/>
    </source>
</evidence>
<keyword evidence="2" id="KW-0812">Transmembrane</keyword>
<feature type="compositionally biased region" description="Polar residues" evidence="1">
    <location>
        <begin position="1"/>
        <end position="10"/>
    </location>
</feature>
<feature type="region of interest" description="Disordered" evidence="1">
    <location>
        <begin position="1"/>
        <end position="30"/>
    </location>
</feature>
<accession>A0A2N9E8C4</accession>
<gene>
    <name evidence="3" type="ORF">FSB_LOCUS3109</name>
</gene>
<proteinExistence type="predicted"/>
<dbReference type="AlphaFoldDB" id="A0A2N9E8C4"/>
<keyword evidence="2" id="KW-0472">Membrane</keyword>
<organism evidence="3">
    <name type="scientific">Fagus sylvatica</name>
    <name type="common">Beechnut</name>
    <dbReference type="NCBI Taxonomy" id="28930"/>
    <lineage>
        <taxon>Eukaryota</taxon>
        <taxon>Viridiplantae</taxon>
        <taxon>Streptophyta</taxon>
        <taxon>Embryophyta</taxon>
        <taxon>Tracheophyta</taxon>
        <taxon>Spermatophyta</taxon>
        <taxon>Magnoliopsida</taxon>
        <taxon>eudicotyledons</taxon>
        <taxon>Gunneridae</taxon>
        <taxon>Pentapetalae</taxon>
        <taxon>rosids</taxon>
        <taxon>fabids</taxon>
        <taxon>Fagales</taxon>
        <taxon>Fagaceae</taxon>
        <taxon>Fagus</taxon>
    </lineage>
</organism>
<dbReference type="PANTHER" id="PTHR46033">
    <property type="entry name" value="PROTEIN MAIN-LIKE 2"/>
    <property type="match status" value="1"/>
</dbReference>
<sequence>MASSSRTQAETPGGSPMGEENLATTEAPPLVVSEEAVSDTHNDFDLISTGSGPPEGILARPTLDPWYESGSLFPFVLVDARPPPAGWEWLVGVLQAILISRSSNMYRDTESLRQMVRRWCPLTHTLFFAHGELTVTLEDTENHWRLLILGDCDPFEIKLSSTELRSLYFRLAVKISAGTSFPLATMFLGQFYTQLDLLHTDQMAGESCHTVATVFNSLVLQAFLWEHAKSYNTDGRRPSDSRQKFANMPEAVATHKEEFVLWRPYGASYRGYSCNSVMSWFSRIEPQNYTLGPEVMRTLSYLSATSAGWLLILTHDGLCFTSYCVHRVRRQFRYDQEVLAMMEVVADILPTINPFIKSRAFPYWSTTTPEVVIPSGERVGICTIGMNHYWRDLMTSMLEFRNSGNESIEHLLPLCKVPSPNLQLFVTTNTMTIYATKQGLGYVVWRGDLSRWMTYSKRHPSAWLKENPNNIPAPEKVASKRGKRVTAATSSSKRKKSVAQVQKSASKGIVIREPLTATSQSEEQAAPRDASGKKTVRKTRAKRKRSAALPSPTLLESPSTNTLSKKHTTTTYSKARTKRRNEGTVRYPLTVSENEDSFTSLEDDDVGASVEEVPTVVDEITVSRAAAVEATIAVEPADNVTVAAETTGDAANAFNAFEEEAIAAEVAAERAVEETGGAITVGIIGDDGLTQGDSSRSGDHADSALLDSSPPTKFYVKRSRRVNVVSSDSERTPSVSVALLTPWASQSEFAGASSMHVTPAIPLIAMDALLGAPGGYCRCVILAVEVPEVEHMESEVEVIPTTEVGNDIPVIKGTFPPDPNDDAYLEDMADVYDSYDAVLADLLFACHGCSISVSPKEIVGSSNELAVEDEDDFDAVGAVESAAAVIQPSFASLERLGVQISAVPAEILDFFREFDRVTVSQYRPQHFWVFDGAEVDFYGYSVPRDGVQFLKAMWKKYGNFITYFKLGIFVGGAMLTLLCCVLAQMRNTNHEDVTETKILEWKSVVQELIQEGFLLDFMLDHLRERA</sequence>
<evidence type="ECO:0000313" key="3">
    <source>
        <dbReference type="EMBL" id="SPC75227.1"/>
    </source>
</evidence>
<dbReference type="EMBL" id="OIVN01000148">
    <property type="protein sequence ID" value="SPC75227.1"/>
    <property type="molecule type" value="Genomic_DNA"/>
</dbReference>
<feature type="transmembrane region" description="Helical" evidence="2">
    <location>
        <begin position="960"/>
        <end position="983"/>
    </location>
</feature>
<evidence type="ECO:0000256" key="2">
    <source>
        <dbReference type="SAM" id="Phobius"/>
    </source>
</evidence>
<dbReference type="GO" id="GO:0010073">
    <property type="term" value="P:meristem maintenance"/>
    <property type="evidence" value="ECO:0007669"/>
    <property type="project" value="InterPro"/>
</dbReference>